<dbReference type="PROSITE" id="PS50885">
    <property type="entry name" value="HAMP"/>
    <property type="match status" value="1"/>
</dbReference>
<dbReference type="SMART" id="SM00388">
    <property type="entry name" value="HisKA"/>
    <property type="match status" value="1"/>
</dbReference>
<dbReference type="GO" id="GO:0000155">
    <property type="term" value="F:phosphorelay sensor kinase activity"/>
    <property type="evidence" value="ECO:0007669"/>
    <property type="project" value="InterPro"/>
</dbReference>
<dbReference type="PROSITE" id="PS50109">
    <property type="entry name" value="HIS_KIN"/>
    <property type="match status" value="1"/>
</dbReference>
<dbReference type="FunFam" id="1.10.287.130:FF:000006">
    <property type="entry name" value="Osmolarity two-component histidine kinase EnvZ"/>
    <property type="match status" value="1"/>
</dbReference>
<keyword evidence="10" id="KW-0418">Kinase</keyword>
<dbReference type="InterPro" id="IPR036097">
    <property type="entry name" value="HisK_dim/P_sf"/>
</dbReference>
<evidence type="ECO:0000256" key="4">
    <source>
        <dbReference type="ARBA" id="ARBA00022475"/>
    </source>
</evidence>
<evidence type="ECO:0000256" key="14">
    <source>
        <dbReference type="ARBA" id="ARBA00023136"/>
    </source>
</evidence>
<evidence type="ECO:0000256" key="8">
    <source>
        <dbReference type="ARBA" id="ARBA00022692"/>
    </source>
</evidence>
<evidence type="ECO:0000313" key="19">
    <source>
        <dbReference type="Proteomes" id="UP000073601"/>
    </source>
</evidence>
<dbReference type="NCBIfam" id="NF007004">
    <property type="entry name" value="PRK09467.1"/>
    <property type="match status" value="1"/>
</dbReference>
<dbReference type="SUPFAM" id="SSF55874">
    <property type="entry name" value="ATPase domain of HSP90 chaperone/DNA topoisomerase II/histidine kinase"/>
    <property type="match status" value="1"/>
</dbReference>
<keyword evidence="11" id="KW-0067">ATP-binding</keyword>
<reference evidence="19" key="1">
    <citation type="submission" date="2016-02" db="EMBL/GenBank/DDBJ databases">
        <authorList>
            <person name="Rodrigo-Torres Lidia"/>
            <person name="Arahal R.David."/>
        </authorList>
    </citation>
    <scope>NUCLEOTIDE SEQUENCE [LARGE SCALE GENOMIC DNA]</scope>
    <source>
        <strain evidence="19">CECT 8713</strain>
    </source>
</reference>
<keyword evidence="19" id="KW-1185">Reference proteome</keyword>
<evidence type="ECO:0000256" key="9">
    <source>
        <dbReference type="ARBA" id="ARBA00022741"/>
    </source>
</evidence>
<dbReference type="GO" id="GO:0005886">
    <property type="term" value="C:plasma membrane"/>
    <property type="evidence" value="ECO:0007669"/>
    <property type="project" value="UniProtKB-SubCell"/>
</dbReference>
<keyword evidence="14 15" id="KW-0472">Membrane</keyword>
<protein>
    <recommendedName>
        <fullName evidence="3">histidine kinase</fullName>
        <ecNumber evidence="3">2.7.13.3</ecNumber>
    </recommendedName>
</protein>
<gene>
    <name evidence="18" type="primary">envZ_2</name>
    <name evidence="18" type="ORF">GMA8713_02392</name>
</gene>
<evidence type="ECO:0000256" key="1">
    <source>
        <dbReference type="ARBA" id="ARBA00000085"/>
    </source>
</evidence>
<keyword evidence="7 18" id="KW-0808">Transferase</keyword>
<feature type="domain" description="Histidine kinase" evidence="16">
    <location>
        <begin position="238"/>
        <end position="440"/>
    </location>
</feature>
<dbReference type="InterPro" id="IPR005467">
    <property type="entry name" value="His_kinase_dom"/>
</dbReference>
<dbReference type="Pfam" id="PF00672">
    <property type="entry name" value="HAMP"/>
    <property type="match status" value="1"/>
</dbReference>
<dbReference type="EC" id="2.7.13.3" evidence="3"/>
<dbReference type="AlphaFoldDB" id="A0A128F7W5"/>
<keyword evidence="6" id="KW-0597">Phosphoprotein</keyword>
<accession>A0A128F7W5</accession>
<evidence type="ECO:0000256" key="12">
    <source>
        <dbReference type="ARBA" id="ARBA00022989"/>
    </source>
</evidence>
<keyword evidence="13" id="KW-0902">Two-component regulatory system</keyword>
<dbReference type="SMART" id="SM00304">
    <property type="entry name" value="HAMP"/>
    <property type="match status" value="1"/>
</dbReference>
<evidence type="ECO:0000256" key="7">
    <source>
        <dbReference type="ARBA" id="ARBA00022679"/>
    </source>
</evidence>
<sequence>MRFSPRSNFARTLVVLAGLLIASQIFSYLTVLNYALLPSIKQFNKILAHEIEVMLDDDLLLSNGKVYHMDELLRRQLLEKLGVTMHEADEQTMMEEFDNAASVDYLSVDMSEKLGAPTEARISLESKNYVLWLESEAFPGYVMRIPLSELHQDDFQPLFFYSMFIALLVISGGWLFIKVQNRPLATLEKAALEVGHGKFPEPLPERGASDIRAVTKAFNQMSEGIRKLEEDRALLMAGVSHDLRTPLTRIRLATEMMSPKDSYLAESMIKDTEECNEIINQFMDYLRSVQLQDMTEVDLNIVAEDVSVADGATGHELEVSKGELVGKLDANEVAIRRAVTNLVVNAVRYGGGWVKISTGTSADRRHQWIAVEDNGPGIAADQIETVMQPFTRGDTARGSEGTGLGLAIVKRIVEQHDGALKLSQRSQGGLQAQIVLPVIKRQSRKRRQC</sequence>
<evidence type="ECO:0000256" key="5">
    <source>
        <dbReference type="ARBA" id="ARBA00022519"/>
    </source>
</evidence>
<dbReference type="Pfam" id="PF00512">
    <property type="entry name" value="HisKA"/>
    <property type="match status" value="1"/>
</dbReference>
<name>A0A128F7W5_9GAMM</name>
<evidence type="ECO:0000256" key="13">
    <source>
        <dbReference type="ARBA" id="ARBA00023012"/>
    </source>
</evidence>
<dbReference type="CDD" id="cd06225">
    <property type="entry name" value="HAMP"/>
    <property type="match status" value="1"/>
</dbReference>
<evidence type="ECO:0000256" key="11">
    <source>
        <dbReference type="ARBA" id="ARBA00022840"/>
    </source>
</evidence>
<dbReference type="SMART" id="SM00387">
    <property type="entry name" value="HATPase_c"/>
    <property type="match status" value="1"/>
</dbReference>
<evidence type="ECO:0000256" key="3">
    <source>
        <dbReference type="ARBA" id="ARBA00012438"/>
    </source>
</evidence>
<dbReference type="Gene3D" id="1.10.287.130">
    <property type="match status" value="1"/>
</dbReference>
<evidence type="ECO:0000259" key="17">
    <source>
        <dbReference type="PROSITE" id="PS50885"/>
    </source>
</evidence>
<keyword evidence="8 15" id="KW-0812">Transmembrane</keyword>
<keyword evidence="4" id="KW-1003">Cell membrane</keyword>
<evidence type="ECO:0000256" key="2">
    <source>
        <dbReference type="ARBA" id="ARBA00004429"/>
    </source>
</evidence>
<evidence type="ECO:0000259" key="16">
    <source>
        <dbReference type="PROSITE" id="PS50109"/>
    </source>
</evidence>
<dbReference type="InterPro" id="IPR050980">
    <property type="entry name" value="2C_sensor_his_kinase"/>
</dbReference>
<dbReference type="SUPFAM" id="SSF47384">
    <property type="entry name" value="Homodimeric domain of signal transducing histidine kinase"/>
    <property type="match status" value="1"/>
</dbReference>
<evidence type="ECO:0000313" key="18">
    <source>
        <dbReference type="EMBL" id="CZF82869.1"/>
    </source>
</evidence>
<comment type="catalytic activity">
    <reaction evidence="1">
        <text>ATP + protein L-histidine = ADP + protein N-phospho-L-histidine.</text>
        <dbReference type="EC" id="2.7.13.3"/>
    </reaction>
</comment>
<dbReference type="InterPro" id="IPR004358">
    <property type="entry name" value="Sig_transdc_His_kin-like_C"/>
</dbReference>
<proteinExistence type="predicted"/>
<organism evidence="18 19">
    <name type="scientific">Grimontia marina</name>
    <dbReference type="NCBI Taxonomy" id="646534"/>
    <lineage>
        <taxon>Bacteria</taxon>
        <taxon>Pseudomonadati</taxon>
        <taxon>Pseudomonadota</taxon>
        <taxon>Gammaproteobacteria</taxon>
        <taxon>Vibrionales</taxon>
        <taxon>Vibrionaceae</taxon>
        <taxon>Grimontia</taxon>
    </lineage>
</organism>
<dbReference type="Proteomes" id="UP000073601">
    <property type="component" value="Unassembled WGS sequence"/>
</dbReference>
<dbReference type="InterPro" id="IPR036890">
    <property type="entry name" value="HATPase_C_sf"/>
</dbReference>
<dbReference type="EMBL" id="FIZY01000020">
    <property type="protein sequence ID" value="CZF82869.1"/>
    <property type="molecule type" value="Genomic_DNA"/>
</dbReference>
<dbReference type="PANTHER" id="PTHR44936:SF5">
    <property type="entry name" value="SENSOR HISTIDINE KINASE ENVZ"/>
    <property type="match status" value="1"/>
</dbReference>
<dbReference type="InterPro" id="IPR003660">
    <property type="entry name" value="HAMP_dom"/>
</dbReference>
<comment type="subcellular location">
    <subcellularLocation>
        <location evidence="2">Cell inner membrane</location>
        <topology evidence="2">Multi-pass membrane protein</topology>
    </subcellularLocation>
</comment>
<dbReference type="CDD" id="cd16950">
    <property type="entry name" value="HATPase_EnvZ-like"/>
    <property type="match status" value="1"/>
</dbReference>
<evidence type="ECO:0000256" key="15">
    <source>
        <dbReference type="SAM" id="Phobius"/>
    </source>
</evidence>
<dbReference type="CDD" id="cd00082">
    <property type="entry name" value="HisKA"/>
    <property type="match status" value="1"/>
</dbReference>
<evidence type="ECO:0000256" key="6">
    <source>
        <dbReference type="ARBA" id="ARBA00022553"/>
    </source>
</evidence>
<keyword evidence="5" id="KW-0997">Cell inner membrane</keyword>
<dbReference type="OrthoDB" id="9804645at2"/>
<dbReference type="Pfam" id="PF02518">
    <property type="entry name" value="HATPase_c"/>
    <property type="match status" value="1"/>
</dbReference>
<feature type="domain" description="HAMP" evidence="17">
    <location>
        <begin position="178"/>
        <end position="230"/>
    </location>
</feature>
<feature type="transmembrane region" description="Helical" evidence="15">
    <location>
        <begin position="158"/>
        <end position="177"/>
    </location>
</feature>
<dbReference type="RefSeq" id="WP_062709747.1">
    <property type="nucleotide sequence ID" value="NZ_CAWRCI010000020.1"/>
</dbReference>
<dbReference type="PANTHER" id="PTHR44936">
    <property type="entry name" value="SENSOR PROTEIN CREC"/>
    <property type="match status" value="1"/>
</dbReference>
<dbReference type="InterPro" id="IPR003661">
    <property type="entry name" value="HisK_dim/P_dom"/>
</dbReference>
<keyword evidence="9" id="KW-0547">Nucleotide-binding</keyword>
<dbReference type="InterPro" id="IPR003594">
    <property type="entry name" value="HATPase_dom"/>
</dbReference>
<dbReference type="PRINTS" id="PR00344">
    <property type="entry name" value="BCTRLSENSOR"/>
</dbReference>
<dbReference type="GO" id="GO:0005524">
    <property type="term" value="F:ATP binding"/>
    <property type="evidence" value="ECO:0007669"/>
    <property type="project" value="UniProtKB-KW"/>
</dbReference>
<keyword evidence="12 15" id="KW-1133">Transmembrane helix</keyword>
<evidence type="ECO:0000256" key="10">
    <source>
        <dbReference type="ARBA" id="ARBA00022777"/>
    </source>
</evidence>
<dbReference type="Gene3D" id="3.30.565.10">
    <property type="entry name" value="Histidine kinase-like ATPase, C-terminal domain"/>
    <property type="match status" value="1"/>
</dbReference>